<gene>
    <name evidence="2" type="ORF">K431DRAFT_281361</name>
</gene>
<name>A0A9P4QFI0_9PEZI</name>
<feature type="region of interest" description="Disordered" evidence="1">
    <location>
        <begin position="45"/>
        <end position="78"/>
    </location>
</feature>
<dbReference type="OrthoDB" id="5300765at2759"/>
<feature type="compositionally biased region" description="Polar residues" evidence="1">
    <location>
        <begin position="47"/>
        <end position="71"/>
    </location>
</feature>
<feature type="region of interest" description="Disordered" evidence="1">
    <location>
        <begin position="211"/>
        <end position="274"/>
    </location>
</feature>
<sequence length="605" mass="66746">MDHHHYHNYDNVDYSNNNNNNSMYGHVTPPQGLDVEAFEDLQCPGGSASTNTTARTSGWSPQSHLTATTTPPRSPLNLRETGPVLLPRVRTQDQYLEPGVFLSQASVGRGSAHSRTTSLPANGFAVQFGGFLPPNSSVRQRSISPGGRAHQISPVSMSSVLETALVDPSLSQRPSLANARSVSASNIRSHSRNTSSSSSIDASILSRFGFPTYRHSPGPQSAPTTVPMSRTPSAMSHLTPIGGPSTSMQTYPSHKRTASPPARPSARASEEPDLDPALDIETSTMLDYLTKPNPTPSLTQRVVEGLRAQNAHFWFDIRNTREWSDFSVETIAAQPGLMDLLKFPVSARRFPQPGRLNLNPENSPQLAELCANHYGVKVNAALKICQGESKAMAVRALTSAPGARQQPEFVSSYQSDTEKTIYGDGRGRVVGIVKCFDQWNSGMRNDSIPQKVKHLLSLAHLHRYMREHECRYGFIITEIEMVCVRAGGPPSEGSNVPLFGYLELSNPIQLSTHGFTEDGMPKMTASLALWWLHMLAKEQPIPGQYGWRMDVGYPAAMTRRNHLPRDSWIPNPISIDKRDAKKVRGWVWPDEPLSKREYGRGRRRV</sequence>
<reference evidence="2" key="1">
    <citation type="journal article" date="2020" name="Stud. Mycol.">
        <title>101 Dothideomycetes genomes: a test case for predicting lifestyles and emergence of pathogens.</title>
        <authorList>
            <person name="Haridas S."/>
            <person name="Albert R."/>
            <person name="Binder M."/>
            <person name="Bloem J."/>
            <person name="Labutti K."/>
            <person name="Salamov A."/>
            <person name="Andreopoulos B."/>
            <person name="Baker S."/>
            <person name="Barry K."/>
            <person name="Bills G."/>
            <person name="Bluhm B."/>
            <person name="Cannon C."/>
            <person name="Castanera R."/>
            <person name="Culley D."/>
            <person name="Daum C."/>
            <person name="Ezra D."/>
            <person name="Gonzalez J."/>
            <person name="Henrissat B."/>
            <person name="Kuo A."/>
            <person name="Liang C."/>
            <person name="Lipzen A."/>
            <person name="Lutzoni F."/>
            <person name="Magnuson J."/>
            <person name="Mondo S."/>
            <person name="Nolan M."/>
            <person name="Ohm R."/>
            <person name="Pangilinan J."/>
            <person name="Park H.-J."/>
            <person name="Ramirez L."/>
            <person name="Alfaro M."/>
            <person name="Sun H."/>
            <person name="Tritt A."/>
            <person name="Yoshinaga Y."/>
            <person name="Zwiers L.-H."/>
            <person name="Turgeon B."/>
            <person name="Goodwin S."/>
            <person name="Spatafora J."/>
            <person name="Crous P."/>
            <person name="Grigoriev I."/>
        </authorList>
    </citation>
    <scope>NUCLEOTIDE SEQUENCE</scope>
    <source>
        <strain evidence="2">CBS 116435</strain>
    </source>
</reference>
<evidence type="ECO:0000256" key="1">
    <source>
        <dbReference type="SAM" id="MobiDB-lite"/>
    </source>
</evidence>
<proteinExistence type="predicted"/>
<evidence type="ECO:0008006" key="4">
    <source>
        <dbReference type="Google" id="ProtNLM"/>
    </source>
</evidence>
<protein>
    <recommendedName>
        <fullName evidence="4">Sialidase</fullName>
    </recommendedName>
</protein>
<organism evidence="2 3">
    <name type="scientific">Polychaeton citri CBS 116435</name>
    <dbReference type="NCBI Taxonomy" id="1314669"/>
    <lineage>
        <taxon>Eukaryota</taxon>
        <taxon>Fungi</taxon>
        <taxon>Dikarya</taxon>
        <taxon>Ascomycota</taxon>
        <taxon>Pezizomycotina</taxon>
        <taxon>Dothideomycetes</taxon>
        <taxon>Dothideomycetidae</taxon>
        <taxon>Capnodiales</taxon>
        <taxon>Capnodiaceae</taxon>
        <taxon>Polychaeton</taxon>
    </lineage>
</organism>
<evidence type="ECO:0000313" key="3">
    <source>
        <dbReference type="Proteomes" id="UP000799441"/>
    </source>
</evidence>
<accession>A0A9P4QFI0</accession>
<dbReference type="EMBL" id="MU003769">
    <property type="protein sequence ID" value="KAF2724885.1"/>
    <property type="molecule type" value="Genomic_DNA"/>
</dbReference>
<feature type="compositionally biased region" description="Polar residues" evidence="1">
    <location>
        <begin position="218"/>
        <end position="236"/>
    </location>
</feature>
<keyword evidence="3" id="KW-1185">Reference proteome</keyword>
<dbReference type="AlphaFoldDB" id="A0A9P4QFI0"/>
<feature type="compositionally biased region" description="Polar residues" evidence="1">
    <location>
        <begin position="170"/>
        <end position="184"/>
    </location>
</feature>
<feature type="compositionally biased region" description="Low complexity" evidence="1">
    <location>
        <begin position="258"/>
        <end position="267"/>
    </location>
</feature>
<comment type="caution">
    <text evidence="2">The sequence shown here is derived from an EMBL/GenBank/DDBJ whole genome shotgun (WGS) entry which is preliminary data.</text>
</comment>
<evidence type="ECO:0000313" key="2">
    <source>
        <dbReference type="EMBL" id="KAF2724885.1"/>
    </source>
</evidence>
<feature type="compositionally biased region" description="Low complexity" evidence="1">
    <location>
        <begin position="185"/>
        <end position="199"/>
    </location>
</feature>
<feature type="region of interest" description="Disordered" evidence="1">
    <location>
        <begin position="170"/>
        <end position="199"/>
    </location>
</feature>
<dbReference type="Proteomes" id="UP000799441">
    <property type="component" value="Unassembled WGS sequence"/>
</dbReference>